<name>A0A6M5YIE6_9BACT</name>
<dbReference type="PANTHER" id="PTHR33711:SF9">
    <property type="entry name" value="PROTOCATECHUATE 3,4-DIOXYGENASE ALPHA CHAIN"/>
    <property type="match status" value="1"/>
</dbReference>
<dbReference type="EMBL" id="CP053452">
    <property type="protein sequence ID" value="QJW92742.1"/>
    <property type="molecule type" value="Genomic_DNA"/>
</dbReference>
<evidence type="ECO:0000313" key="6">
    <source>
        <dbReference type="EMBL" id="QJW92742.1"/>
    </source>
</evidence>
<evidence type="ECO:0000259" key="5">
    <source>
        <dbReference type="PROSITE" id="PS00083"/>
    </source>
</evidence>
<accession>A0A6M5YIE6</accession>
<dbReference type="InterPro" id="IPR015889">
    <property type="entry name" value="Intradiol_dOase_core"/>
</dbReference>
<dbReference type="InterPro" id="IPR039387">
    <property type="entry name" value="3_4-PCD"/>
</dbReference>
<evidence type="ECO:0000256" key="3">
    <source>
        <dbReference type="ARBA" id="ARBA00023002"/>
    </source>
</evidence>
<dbReference type="Gene3D" id="2.60.130.10">
    <property type="entry name" value="Aromatic compound dioxygenase"/>
    <property type="match status" value="1"/>
</dbReference>
<feature type="chain" id="PRO_5027123785" evidence="4">
    <location>
        <begin position="22"/>
        <end position="225"/>
    </location>
</feature>
<organism evidence="6 7">
    <name type="scientific">Frigoriglobus tundricola</name>
    <dbReference type="NCBI Taxonomy" id="2774151"/>
    <lineage>
        <taxon>Bacteria</taxon>
        <taxon>Pseudomonadati</taxon>
        <taxon>Planctomycetota</taxon>
        <taxon>Planctomycetia</taxon>
        <taxon>Gemmatales</taxon>
        <taxon>Gemmataceae</taxon>
        <taxon>Frigoriglobus</taxon>
    </lineage>
</organism>
<proteinExistence type="inferred from homology"/>
<dbReference type="InterPro" id="IPR050770">
    <property type="entry name" value="Intradiol_RC_Dioxygenase"/>
</dbReference>
<dbReference type="KEGG" id="ftj:FTUN_0239"/>
<comment type="similarity">
    <text evidence="1">Belongs to the intradiol ring-cleavage dioxygenase family.</text>
</comment>
<protein>
    <submittedName>
        <fullName evidence="6">Intradiol ring-cleavage dioxygenase</fullName>
    </submittedName>
</protein>
<dbReference type="RefSeq" id="WP_171469086.1">
    <property type="nucleotide sequence ID" value="NZ_CP053452.2"/>
</dbReference>
<reference evidence="7" key="1">
    <citation type="submission" date="2020-05" db="EMBL/GenBank/DDBJ databases">
        <title>Frigoriglobus tundricola gen. nov., sp. nov., a psychrotolerant cellulolytic planctomycete of the family Gemmataceae with two divergent copies of 16S rRNA gene.</title>
        <authorList>
            <person name="Kulichevskaya I.S."/>
            <person name="Ivanova A.A."/>
            <person name="Naumoff D.G."/>
            <person name="Beletsky A.V."/>
            <person name="Rijpstra W.I.C."/>
            <person name="Sinninghe Damste J.S."/>
            <person name="Mardanov A.V."/>
            <person name="Ravin N.V."/>
            <person name="Dedysh S.N."/>
        </authorList>
    </citation>
    <scope>NUCLEOTIDE SEQUENCE [LARGE SCALE GENOMIC DNA]</scope>
    <source>
        <strain evidence="7">PL17</strain>
    </source>
</reference>
<dbReference type="InterPro" id="IPR000627">
    <property type="entry name" value="Intradiol_dOase_C"/>
</dbReference>
<dbReference type="SUPFAM" id="SSF49482">
    <property type="entry name" value="Aromatic compound dioxygenase"/>
    <property type="match status" value="1"/>
</dbReference>
<dbReference type="CDD" id="cd03459">
    <property type="entry name" value="3_4-PCD"/>
    <property type="match status" value="1"/>
</dbReference>
<keyword evidence="3" id="KW-0560">Oxidoreductase</keyword>
<feature type="signal peptide" evidence="4">
    <location>
        <begin position="1"/>
        <end position="21"/>
    </location>
</feature>
<evidence type="ECO:0000256" key="1">
    <source>
        <dbReference type="ARBA" id="ARBA00007825"/>
    </source>
</evidence>
<dbReference type="GO" id="GO:0018578">
    <property type="term" value="F:protocatechuate 3,4-dioxygenase activity"/>
    <property type="evidence" value="ECO:0007669"/>
    <property type="project" value="InterPro"/>
</dbReference>
<feature type="domain" description="Intradiol ring-cleavage dioxygenases" evidence="5">
    <location>
        <begin position="78"/>
        <end position="106"/>
    </location>
</feature>
<dbReference type="InterPro" id="IPR006311">
    <property type="entry name" value="TAT_signal"/>
</dbReference>
<sequence length="225" mass="24621">MSSPLHLPSRRLFLASSAVTAATAPFWTVRGAFAEELTRTPAQTEGPFYPNKLPLDTDNDLLVINDGITPAVGEVAHLTGKILDAKGDPLKNAVVEIWQCDANGVYLHTADSNGKKDKQDKNFQGFGRFVTGSTGEYYFRTIKPVPYPGRTPHIHFKVKQGRKELLTTQLYVKGHPGNEKDGIWKGVRDAKQRESITVGFEKVKGSKAGELSANFVIILGTTPAE</sequence>
<gene>
    <name evidence="6" type="ORF">FTUN_0239</name>
</gene>
<keyword evidence="7" id="KW-1185">Reference proteome</keyword>
<dbReference type="GO" id="GO:0008199">
    <property type="term" value="F:ferric iron binding"/>
    <property type="evidence" value="ECO:0007669"/>
    <property type="project" value="InterPro"/>
</dbReference>
<dbReference type="PROSITE" id="PS00083">
    <property type="entry name" value="INTRADIOL_DIOXYGENAS"/>
    <property type="match status" value="1"/>
</dbReference>
<keyword evidence="2 6" id="KW-0223">Dioxygenase</keyword>
<evidence type="ECO:0000256" key="4">
    <source>
        <dbReference type="SAM" id="SignalP"/>
    </source>
</evidence>
<dbReference type="PANTHER" id="PTHR33711">
    <property type="entry name" value="DIOXYGENASE, PUTATIVE (AFU_ORTHOLOGUE AFUA_2G02910)-RELATED"/>
    <property type="match status" value="1"/>
</dbReference>
<dbReference type="AlphaFoldDB" id="A0A6M5YIE6"/>
<keyword evidence="4" id="KW-0732">Signal</keyword>
<dbReference type="Pfam" id="PF00775">
    <property type="entry name" value="Dioxygenase_C"/>
    <property type="match status" value="1"/>
</dbReference>
<evidence type="ECO:0000313" key="7">
    <source>
        <dbReference type="Proteomes" id="UP000503447"/>
    </source>
</evidence>
<dbReference type="Proteomes" id="UP000503447">
    <property type="component" value="Chromosome"/>
</dbReference>
<evidence type="ECO:0000256" key="2">
    <source>
        <dbReference type="ARBA" id="ARBA00022964"/>
    </source>
</evidence>
<dbReference type="PROSITE" id="PS51318">
    <property type="entry name" value="TAT"/>
    <property type="match status" value="1"/>
</dbReference>